<keyword evidence="1" id="KW-0812">Transmembrane</keyword>
<comment type="caution">
    <text evidence="2">The sequence shown here is derived from an EMBL/GenBank/DDBJ whole genome shotgun (WGS) entry which is preliminary data.</text>
</comment>
<keyword evidence="3" id="KW-1185">Reference proteome</keyword>
<feature type="transmembrane region" description="Helical" evidence="1">
    <location>
        <begin position="184"/>
        <end position="206"/>
    </location>
</feature>
<dbReference type="RefSeq" id="XP_020438741.1">
    <property type="nucleotide sequence ID" value="XM_020571467.1"/>
</dbReference>
<organism evidence="2 3">
    <name type="scientific">Heterostelium pallidum (strain ATCC 26659 / Pp 5 / PN500)</name>
    <name type="common">Cellular slime mold</name>
    <name type="synonym">Polysphondylium pallidum</name>
    <dbReference type="NCBI Taxonomy" id="670386"/>
    <lineage>
        <taxon>Eukaryota</taxon>
        <taxon>Amoebozoa</taxon>
        <taxon>Evosea</taxon>
        <taxon>Eumycetozoa</taxon>
        <taxon>Dictyostelia</taxon>
        <taxon>Acytosteliales</taxon>
        <taxon>Acytosteliaceae</taxon>
        <taxon>Heterostelium</taxon>
    </lineage>
</organism>
<name>D3AWG3_HETP5</name>
<evidence type="ECO:0000313" key="3">
    <source>
        <dbReference type="Proteomes" id="UP000001396"/>
    </source>
</evidence>
<sequence>MQEKHKRYTKDYSSRRREKNINRHLISADSAEMLLFNIRSSSRSNPLRIYVSPGTYNSTEISNINFHSMKTSLYQTPNTTGQVTFGGGDVDVITNIPLIQFDDASTTFDSSIALIDSSFVSVGDSIDLLLILSGSIVIRFVEPEPLFTYCLFEGSKFNKSQYRLSNFGWVIKGLPTRETQNLPAWSISIIVVGGVLLIVLSIVLIIKFKKK</sequence>
<keyword evidence="1" id="KW-1133">Transmembrane helix</keyword>
<dbReference type="InParanoid" id="D3AWG3"/>
<proteinExistence type="predicted"/>
<protein>
    <submittedName>
        <fullName evidence="2">Uncharacterized protein</fullName>
    </submittedName>
</protein>
<dbReference type="EMBL" id="ADBJ01000002">
    <property type="protein sequence ID" value="EFA86636.1"/>
    <property type="molecule type" value="Genomic_DNA"/>
</dbReference>
<keyword evidence="1" id="KW-0472">Membrane</keyword>
<gene>
    <name evidence="2" type="ORF">PPL_00437</name>
</gene>
<reference evidence="2 3" key="1">
    <citation type="journal article" date="2011" name="Genome Res.">
        <title>Phylogeny-wide analysis of social amoeba genomes highlights ancient origins for complex intercellular communication.</title>
        <authorList>
            <person name="Heidel A.J."/>
            <person name="Lawal H.M."/>
            <person name="Felder M."/>
            <person name="Schilde C."/>
            <person name="Helps N.R."/>
            <person name="Tunggal B."/>
            <person name="Rivero F."/>
            <person name="John U."/>
            <person name="Schleicher M."/>
            <person name="Eichinger L."/>
            <person name="Platzer M."/>
            <person name="Noegel A.A."/>
            <person name="Schaap P."/>
            <person name="Gloeckner G."/>
        </authorList>
    </citation>
    <scope>NUCLEOTIDE SEQUENCE [LARGE SCALE GENOMIC DNA]</scope>
    <source>
        <strain evidence="3">ATCC 26659 / Pp 5 / PN500</strain>
    </source>
</reference>
<evidence type="ECO:0000256" key="1">
    <source>
        <dbReference type="SAM" id="Phobius"/>
    </source>
</evidence>
<dbReference type="Proteomes" id="UP000001396">
    <property type="component" value="Unassembled WGS sequence"/>
</dbReference>
<dbReference type="AlphaFoldDB" id="D3AWG3"/>
<evidence type="ECO:0000313" key="2">
    <source>
        <dbReference type="EMBL" id="EFA86636.1"/>
    </source>
</evidence>
<dbReference type="GeneID" id="31355971"/>
<accession>D3AWG3</accession>